<accession>A0A239LMU0</accession>
<feature type="transmembrane region" description="Helical" evidence="2">
    <location>
        <begin position="73"/>
        <end position="94"/>
    </location>
</feature>
<dbReference type="Proteomes" id="UP000198432">
    <property type="component" value="Unassembled WGS sequence"/>
</dbReference>
<protein>
    <submittedName>
        <fullName evidence="3">Uncharacterized protein</fullName>
    </submittedName>
</protein>
<dbReference type="AlphaFoldDB" id="A0A239LMU0"/>
<keyword evidence="2" id="KW-0472">Membrane</keyword>
<sequence length="154" mass="17948">MDHHREPRPFHEKSLIMLLYKKDTGKHQEQAANRIQDRAAFLVARAIYQQQERVAKLLSCKFSTLPLYTRKGCLLLFCLLLGGAHLSVFMHAVWPKQPIRKVSLLELFLPKRYTETSSKTPASRGIHQDNHAQQQWESLDSQKRPAQELYPPFK</sequence>
<evidence type="ECO:0000256" key="1">
    <source>
        <dbReference type="SAM" id="MobiDB-lite"/>
    </source>
</evidence>
<evidence type="ECO:0000313" key="4">
    <source>
        <dbReference type="Proteomes" id="UP000198432"/>
    </source>
</evidence>
<proteinExistence type="predicted"/>
<gene>
    <name evidence="3" type="ORF">SAMN06296052_1444</name>
</gene>
<feature type="region of interest" description="Disordered" evidence="1">
    <location>
        <begin position="117"/>
        <end position="154"/>
    </location>
</feature>
<dbReference type="EMBL" id="FZOQ01000044">
    <property type="protein sequence ID" value="SNT30914.1"/>
    <property type="molecule type" value="Genomic_DNA"/>
</dbReference>
<evidence type="ECO:0000313" key="3">
    <source>
        <dbReference type="EMBL" id="SNT30914.1"/>
    </source>
</evidence>
<keyword evidence="2" id="KW-0812">Transmembrane</keyword>
<keyword evidence="2" id="KW-1133">Transmembrane helix</keyword>
<name>A0A239LMU0_9BACT</name>
<keyword evidence="4" id="KW-1185">Reference proteome</keyword>
<reference evidence="4" key="1">
    <citation type="submission" date="2017-06" db="EMBL/GenBank/DDBJ databases">
        <authorList>
            <person name="Varghese N."/>
            <person name="Submissions S."/>
        </authorList>
    </citation>
    <scope>NUCLEOTIDE SEQUENCE [LARGE SCALE GENOMIC DNA]</scope>
    <source>
        <strain evidence="4">NKM1</strain>
    </source>
</reference>
<evidence type="ECO:0000256" key="2">
    <source>
        <dbReference type="SAM" id="Phobius"/>
    </source>
</evidence>
<organism evidence="3 4">
    <name type="scientific">Pontibacter ummariensis</name>
    <dbReference type="NCBI Taxonomy" id="1610492"/>
    <lineage>
        <taxon>Bacteria</taxon>
        <taxon>Pseudomonadati</taxon>
        <taxon>Bacteroidota</taxon>
        <taxon>Cytophagia</taxon>
        <taxon>Cytophagales</taxon>
        <taxon>Hymenobacteraceae</taxon>
        <taxon>Pontibacter</taxon>
    </lineage>
</organism>